<keyword evidence="3" id="KW-1185">Reference proteome</keyword>
<evidence type="ECO:0000313" key="3">
    <source>
        <dbReference type="Proteomes" id="UP001195769"/>
    </source>
</evidence>
<feature type="compositionally biased region" description="Basic residues" evidence="1">
    <location>
        <begin position="115"/>
        <end position="124"/>
    </location>
</feature>
<evidence type="ECO:0000256" key="1">
    <source>
        <dbReference type="SAM" id="MobiDB-lite"/>
    </source>
</evidence>
<dbReference type="GeneID" id="64662534"/>
<dbReference type="EMBL" id="JABBWK010000091">
    <property type="protein sequence ID" value="KAG1893775.1"/>
    <property type="molecule type" value="Genomic_DNA"/>
</dbReference>
<name>A0AAD4HDN4_9AGAM</name>
<evidence type="ECO:0000313" key="2">
    <source>
        <dbReference type="EMBL" id="KAG1893775.1"/>
    </source>
</evidence>
<dbReference type="RefSeq" id="XP_041219351.1">
    <property type="nucleotide sequence ID" value="XM_041368236.1"/>
</dbReference>
<dbReference type="AlphaFoldDB" id="A0AAD4HDN4"/>
<reference evidence="2" key="1">
    <citation type="journal article" date="2020" name="New Phytol.">
        <title>Comparative genomics reveals dynamic genome evolution in host specialist ectomycorrhizal fungi.</title>
        <authorList>
            <person name="Lofgren L.A."/>
            <person name="Nguyen N.H."/>
            <person name="Vilgalys R."/>
            <person name="Ruytinx J."/>
            <person name="Liao H.L."/>
            <person name="Branco S."/>
            <person name="Kuo A."/>
            <person name="LaButti K."/>
            <person name="Lipzen A."/>
            <person name="Andreopoulos W."/>
            <person name="Pangilinan J."/>
            <person name="Riley R."/>
            <person name="Hundley H."/>
            <person name="Na H."/>
            <person name="Barry K."/>
            <person name="Grigoriev I.V."/>
            <person name="Stajich J.E."/>
            <person name="Kennedy P.G."/>
        </authorList>
    </citation>
    <scope>NUCLEOTIDE SEQUENCE</scope>
    <source>
        <strain evidence="2">FC203</strain>
    </source>
</reference>
<dbReference type="Proteomes" id="UP001195769">
    <property type="component" value="Unassembled WGS sequence"/>
</dbReference>
<feature type="region of interest" description="Disordered" evidence="1">
    <location>
        <begin position="80"/>
        <end position="124"/>
    </location>
</feature>
<sequence length="124" mass="13457">MGSHKNQPLICDRCPISNGPRYTVGSSVRQIPQQSDWCEGDGTRACITSTVLNDCMSTNSAHLCLKHNIFMAGVKKITGNAAPQASSSNRRKAGDEDSDVAVIIDGPKSPPLSRSRQKKKKKKF</sequence>
<gene>
    <name evidence="2" type="ORF">F5891DRAFT_1196012</name>
</gene>
<comment type="caution">
    <text evidence="2">The sequence shown here is derived from an EMBL/GenBank/DDBJ whole genome shotgun (WGS) entry which is preliminary data.</text>
</comment>
<accession>A0AAD4HDN4</accession>
<protein>
    <submittedName>
        <fullName evidence="2">Uncharacterized protein</fullName>
    </submittedName>
</protein>
<organism evidence="2 3">
    <name type="scientific">Suillus fuscotomentosus</name>
    <dbReference type="NCBI Taxonomy" id="1912939"/>
    <lineage>
        <taxon>Eukaryota</taxon>
        <taxon>Fungi</taxon>
        <taxon>Dikarya</taxon>
        <taxon>Basidiomycota</taxon>
        <taxon>Agaricomycotina</taxon>
        <taxon>Agaricomycetes</taxon>
        <taxon>Agaricomycetidae</taxon>
        <taxon>Boletales</taxon>
        <taxon>Suillineae</taxon>
        <taxon>Suillaceae</taxon>
        <taxon>Suillus</taxon>
    </lineage>
</organism>
<proteinExistence type="predicted"/>